<dbReference type="OrthoDB" id="3759589at2"/>
<gene>
    <name evidence="5" type="ORF">EDD29_7755</name>
</gene>
<evidence type="ECO:0000256" key="2">
    <source>
        <dbReference type="SAM" id="Phobius"/>
    </source>
</evidence>
<evidence type="ECO:0000259" key="3">
    <source>
        <dbReference type="Pfam" id="PF03816"/>
    </source>
</evidence>
<comment type="similarity">
    <text evidence="1">Belongs to the LytR/CpsA/Psr (LCP) family.</text>
</comment>
<dbReference type="InterPro" id="IPR050922">
    <property type="entry name" value="LytR/CpsA/Psr_CW_biosynth"/>
</dbReference>
<dbReference type="PANTHER" id="PTHR33392:SF6">
    <property type="entry name" value="POLYISOPRENYL-TEICHOIC ACID--PEPTIDOGLYCAN TEICHOIC ACID TRANSFERASE TAGU"/>
    <property type="match status" value="1"/>
</dbReference>
<protein>
    <submittedName>
        <fullName evidence="5">LytR family transcriptional attenuator</fullName>
    </submittedName>
</protein>
<feature type="transmembrane region" description="Helical" evidence="2">
    <location>
        <begin position="32"/>
        <end position="55"/>
    </location>
</feature>
<sequence>MNSPLYLDYAEDAKAPEPETLENRGVSKGWKALGWTSIALSGVLVLGSISAYGYVRYLDHRITRVDIDEGVANAVPKLNEAVNILLLGSDSRQGKDNEKYGKSLAEETPRADTTILMHLSPGGGAVTGISFPRDLMVDIPACDTPDGGTSAPQTAMINSAFSIGGVECTWKTIQTITNIHIDHAAVVDFAGFKGVVDAIGGVQICLPNDVNDPQSKLNLKKGKHTVKGETALAYVRARHGLGDGSDLSRVKRQQQFLGSVAKKALSQGVLGNPGKLNGLLKSVTKTVEVDQDFTITAMADLGTKLKDVEVNKIRFVTVPYAAYAPDPNRVALAQPDANTFFSQIANDNEIEDMNQKAETVPAAQVKVKVLNGSGIEGAAARTGEALTAKEFQVLSVGNPKELPTETQILYGEGAEAAANTLAKQVSGAKPVASSKVAAGTVHLVLGPGWTGLVTKTKLPKKLDGEIKANDNICAKT</sequence>
<keyword evidence="2" id="KW-1133">Transmembrane helix</keyword>
<dbReference type="InterPro" id="IPR027381">
    <property type="entry name" value="LytR/CpsA/Psr_C"/>
</dbReference>
<evidence type="ECO:0000313" key="6">
    <source>
        <dbReference type="Proteomes" id="UP000272400"/>
    </source>
</evidence>
<dbReference type="Gene3D" id="3.40.630.190">
    <property type="entry name" value="LCP protein"/>
    <property type="match status" value="1"/>
</dbReference>
<dbReference type="NCBIfam" id="TIGR00350">
    <property type="entry name" value="lytR_cpsA_psr"/>
    <property type="match status" value="1"/>
</dbReference>
<name>A0A3N1D923_9ACTN</name>
<accession>A0A3N1D923</accession>
<dbReference type="RefSeq" id="WP_123669050.1">
    <property type="nucleotide sequence ID" value="NZ_RJKE01000001.1"/>
</dbReference>
<keyword evidence="2" id="KW-0472">Membrane</keyword>
<organism evidence="5 6">
    <name type="scientific">Actinocorallia herbida</name>
    <dbReference type="NCBI Taxonomy" id="58109"/>
    <lineage>
        <taxon>Bacteria</taxon>
        <taxon>Bacillati</taxon>
        <taxon>Actinomycetota</taxon>
        <taxon>Actinomycetes</taxon>
        <taxon>Streptosporangiales</taxon>
        <taxon>Thermomonosporaceae</taxon>
        <taxon>Actinocorallia</taxon>
    </lineage>
</organism>
<dbReference type="Gene3D" id="3.30.70.2390">
    <property type="match status" value="1"/>
</dbReference>
<evidence type="ECO:0000313" key="5">
    <source>
        <dbReference type="EMBL" id="ROO90042.1"/>
    </source>
</evidence>
<comment type="caution">
    <text evidence="5">The sequence shown here is derived from an EMBL/GenBank/DDBJ whole genome shotgun (WGS) entry which is preliminary data.</text>
</comment>
<keyword evidence="2" id="KW-0812">Transmembrane</keyword>
<dbReference type="EMBL" id="RJKE01000001">
    <property type="protein sequence ID" value="ROO90042.1"/>
    <property type="molecule type" value="Genomic_DNA"/>
</dbReference>
<dbReference type="Proteomes" id="UP000272400">
    <property type="component" value="Unassembled WGS sequence"/>
</dbReference>
<keyword evidence="6" id="KW-1185">Reference proteome</keyword>
<proteinExistence type="inferred from homology"/>
<dbReference type="Pfam" id="PF13399">
    <property type="entry name" value="LytR_C"/>
    <property type="match status" value="1"/>
</dbReference>
<evidence type="ECO:0000256" key="1">
    <source>
        <dbReference type="ARBA" id="ARBA00006068"/>
    </source>
</evidence>
<dbReference type="AlphaFoldDB" id="A0A3N1D923"/>
<reference evidence="5 6" key="1">
    <citation type="submission" date="2018-11" db="EMBL/GenBank/DDBJ databases">
        <title>Sequencing the genomes of 1000 actinobacteria strains.</title>
        <authorList>
            <person name="Klenk H.-P."/>
        </authorList>
    </citation>
    <scope>NUCLEOTIDE SEQUENCE [LARGE SCALE GENOMIC DNA]</scope>
    <source>
        <strain evidence="5 6">DSM 44254</strain>
    </source>
</reference>
<evidence type="ECO:0000259" key="4">
    <source>
        <dbReference type="Pfam" id="PF13399"/>
    </source>
</evidence>
<dbReference type="Pfam" id="PF03816">
    <property type="entry name" value="LytR_cpsA_psr"/>
    <property type="match status" value="1"/>
</dbReference>
<dbReference type="PANTHER" id="PTHR33392">
    <property type="entry name" value="POLYISOPRENYL-TEICHOIC ACID--PEPTIDOGLYCAN TEICHOIC ACID TRANSFERASE TAGU"/>
    <property type="match status" value="1"/>
</dbReference>
<feature type="domain" description="Cell envelope-related transcriptional attenuator" evidence="3">
    <location>
        <begin position="110"/>
        <end position="265"/>
    </location>
</feature>
<dbReference type="InterPro" id="IPR004474">
    <property type="entry name" value="LytR_CpsA_psr"/>
</dbReference>
<feature type="domain" description="LytR/CpsA/Psr regulator C-terminal" evidence="4">
    <location>
        <begin position="364"/>
        <end position="449"/>
    </location>
</feature>